<proteinExistence type="predicted"/>
<dbReference type="Pfam" id="PF00753">
    <property type="entry name" value="Lactamase_B"/>
    <property type="match status" value="1"/>
</dbReference>
<dbReference type="PANTHER" id="PTHR13754">
    <property type="entry name" value="METALLO-BETA-LACTAMASE SUPERFAMILY PROTEIN"/>
    <property type="match status" value="1"/>
</dbReference>
<reference evidence="2 3" key="1">
    <citation type="journal article" date="2007" name="Archaea">
        <title>The genome of Hyperthermus butylicus: a sulfur-reducing, peptide fermenting, neutrophilic Crenarchaeote growing up to 108 degrees C.</title>
        <authorList>
            <person name="Brugger K."/>
            <person name="Chen L."/>
            <person name="Stark M."/>
            <person name="Zibat A."/>
            <person name="Redder P."/>
            <person name="Ruepp A."/>
            <person name="Awayez M."/>
            <person name="She Q."/>
            <person name="Garrett R.A."/>
            <person name="Klenk H.P."/>
        </authorList>
    </citation>
    <scope>NUCLEOTIDE SEQUENCE [LARGE SCALE GENOMIC DNA]</scope>
    <source>
        <strain evidence="3">DSM 5456 / JCM 9403 / PLM1-5</strain>
    </source>
</reference>
<keyword evidence="3" id="KW-1185">Reference proteome</keyword>
<dbReference type="GeneID" id="4782089"/>
<evidence type="ECO:0000259" key="1">
    <source>
        <dbReference type="Pfam" id="PF00753"/>
    </source>
</evidence>
<dbReference type="KEGG" id="hbu:Hbut_0276"/>
<dbReference type="InterPro" id="IPR036866">
    <property type="entry name" value="RibonucZ/Hydroxyglut_hydro"/>
</dbReference>
<gene>
    <name evidence="2" type="ordered locus">Hbut_0276</name>
</gene>
<dbReference type="EnsemblBacteria" id="ABM80148">
    <property type="protein sequence ID" value="ABM80148"/>
    <property type="gene ID" value="Hbut_0276"/>
</dbReference>
<evidence type="ECO:0000313" key="2">
    <source>
        <dbReference type="EMBL" id="ABM80148.1"/>
    </source>
</evidence>
<dbReference type="GO" id="GO:0016787">
    <property type="term" value="F:hydrolase activity"/>
    <property type="evidence" value="ECO:0007669"/>
    <property type="project" value="UniProtKB-KW"/>
</dbReference>
<protein>
    <submittedName>
        <fullName evidence="2">Metal-dependent hydrolase of the beta-lactamase superfamily II</fullName>
    </submittedName>
</protein>
<dbReference type="GO" id="GO:0016740">
    <property type="term" value="F:transferase activity"/>
    <property type="evidence" value="ECO:0007669"/>
    <property type="project" value="TreeGrafter"/>
</dbReference>
<feature type="domain" description="Metallo-beta-lactamase" evidence="1">
    <location>
        <begin position="30"/>
        <end position="82"/>
    </location>
</feature>
<dbReference type="SUPFAM" id="SSF56281">
    <property type="entry name" value="Metallo-hydrolase/oxidoreductase"/>
    <property type="match status" value="1"/>
</dbReference>
<dbReference type="eggNOG" id="arCOG00503">
    <property type="taxonomic scope" value="Archaea"/>
</dbReference>
<dbReference type="AlphaFoldDB" id="A2BJI7"/>
<sequence>MEAGSVEWVKLTVLVDNNDWDGFRGAWGIAILVETPKKLILFDTGPSPTVLRANAEKAGVNLSNIDIVVFSHFHRDHTGGYWAILLDNPGVESYGPPGTPADNIVLNTTVIAPGIILLEPLYGPPWESALAINVSGYGVVLLVGCSHTGVDRLVEEAIDVLGEPVRFVIGGFHTLGAPIGDNMRIVSRLRELGVEKAAPIHCSGDIIKRVIGEMYPDMLIEAHVGTVILVDSSGPRILQG</sequence>
<dbReference type="InterPro" id="IPR041712">
    <property type="entry name" value="DHPS-like_MBL-fold"/>
</dbReference>
<keyword evidence="2" id="KW-0378">Hydrolase</keyword>
<dbReference type="Proteomes" id="UP000002593">
    <property type="component" value="Chromosome"/>
</dbReference>
<name>A2BJI7_HYPBU</name>
<dbReference type="InterPro" id="IPR052926">
    <property type="entry name" value="Metallo-beta-lactamase_dom"/>
</dbReference>
<dbReference type="InterPro" id="IPR001279">
    <property type="entry name" value="Metallo-B-lactamas"/>
</dbReference>
<dbReference type="OrthoDB" id="85118at2157"/>
<accession>A2BJI7</accession>
<organism evidence="2 3">
    <name type="scientific">Hyperthermus butylicus (strain DSM 5456 / JCM 9403 / PLM1-5)</name>
    <dbReference type="NCBI Taxonomy" id="415426"/>
    <lineage>
        <taxon>Archaea</taxon>
        <taxon>Thermoproteota</taxon>
        <taxon>Thermoprotei</taxon>
        <taxon>Desulfurococcales</taxon>
        <taxon>Pyrodictiaceae</taxon>
        <taxon>Hyperthermus</taxon>
    </lineage>
</organism>
<dbReference type="CDD" id="cd07713">
    <property type="entry name" value="DHPS-like_MBL-fold"/>
    <property type="match status" value="1"/>
</dbReference>
<dbReference type="STRING" id="415426.Hbut_0276"/>
<dbReference type="HOGENOM" id="CLU_036012_1_0_2"/>
<evidence type="ECO:0000313" key="3">
    <source>
        <dbReference type="Proteomes" id="UP000002593"/>
    </source>
</evidence>
<dbReference type="RefSeq" id="WP_011821466.1">
    <property type="nucleotide sequence ID" value="NC_008818.1"/>
</dbReference>
<dbReference type="PANTHER" id="PTHR13754:SF13">
    <property type="entry name" value="METALLO-BETA-LACTAMASE SUPERFAMILY PROTEIN (AFU_ORTHOLOGUE AFUA_3G07630)"/>
    <property type="match status" value="1"/>
</dbReference>
<dbReference type="Gene3D" id="3.60.15.10">
    <property type="entry name" value="Ribonuclease Z/Hydroxyacylglutathione hydrolase-like"/>
    <property type="match status" value="2"/>
</dbReference>
<dbReference type="EMBL" id="CP000493">
    <property type="protein sequence ID" value="ABM80148.1"/>
    <property type="molecule type" value="Genomic_DNA"/>
</dbReference>